<evidence type="ECO:0000256" key="3">
    <source>
        <dbReference type="ARBA" id="ARBA00022989"/>
    </source>
</evidence>
<dbReference type="InterPro" id="IPR002810">
    <property type="entry name" value="NfeD-like_C"/>
</dbReference>
<dbReference type="AlphaFoldDB" id="A0A9Q8RD68"/>
<dbReference type="PANTHER" id="PTHR33507">
    <property type="entry name" value="INNER MEMBRANE PROTEIN YBBJ"/>
    <property type="match status" value="1"/>
</dbReference>
<organism evidence="6 7">
    <name type="scientific">Leptospira noguchii</name>
    <dbReference type="NCBI Taxonomy" id="28182"/>
    <lineage>
        <taxon>Bacteria</taxon>
        <taxon>Pseudomonadati</taxon>
        <taxon>Spirochaetota</taxon>
        <taxon>Spirochaetia</taxon>
        <taxon>Leptospirales</taxon>
        <taxon>Leptospiraceae</taxon>
        <taxon>Leptospira</taxon>
    </lineage>
</organism>
<dbReference type="EMBL" id="CP091957">
    <property type="protein sequence ID" value="UOG58101.1"/>
    <property type="molecule type" value="Genomic_DNA"/>
</dbReference>
<reference evidence="6" key="1">
    <citation type="submission" date="2022-02" db="EMBL/GenBank/DDBJ databases">
        <title>The genetically variable rfb locus in Leptospira is a mobile cassette and a molecular signature of serovar identity.</title>
        <authorList>
            <person name="Nieves C."/>
            <person name="Vincent A.T."/>
            <person name="Zarantonelli L."/>
            <person name="Picardeau M."/>
            <person name="Veyrier F.J."/>
            <person name="Buschiazzo A."/>
        </authorList>
    </citation>
    <scope>NUCLEOTIDE SEQUENCE</scope>
    <source>
        <strain evidence="6">IP1512017</strain>
    </source>
</reference>
<comment type="subcellular location">
    <subcellularLocation>
        <location evidence="1">Membrane</location>
        <topology evidence="1">Multi-pass membrane protein</topology>
    </subcellularLocation>
</comment>
<dbReference type="RefSeq" id="WP_004423923.1">
    <property type="nucleotide sequence ID" value="NZ_CP091928.1"/>
</dbReference>
<evidence type="ECO:0000256" key="2">
    <source>
        <dbReference type="ARBA" id="ARBA00022692"/>
    </source>
</evidence>
<evidence type="ECO:0000256" key="4">
    <source>
        <dbReference type="ARBA" id="ARBA00023136"/>
    </source>
</evidence>
<dbReference type="InterPro" id="IPR012340">
    <property type="entry name" value="NA-bd_OB-fold"/>
</dbReference>
<dbReference type="Gene3D" id="2.40.50.140">
    <property type="entry name" value="Nucleic acid-binding proteins"/>
    <property type="match status" value="1"/>
</dbReference>
<sequence length="156" mass="17383">MFDFISNLPTITTLWVGGGVLLIFAEFFIPGTFVAFLGTSGIITGIVVYFFDISIGWQLGLWVIISTLLIYVGSATIRKIFPAQIEHSIPKNDEIGKLVPVVKDILVERKGGRILFQGVEWDAVSKKSRIPKGNKARILSRDNLTFFVEPLELPEE</sequence>
<evidence type="ECO:0000313" key="6">
    <source>
        <dbReference type="EMBL" id="UOG58101.1"/>
    </source>
</evidence>
<keyword evidence="3" id="KW-1133">Transmembrane helix</keyword>
<name>A0A9Q8RD68_9LEPT</name>
<dbReference type="Proteomes" id="UP000829829">
    <property type="component" value="Chromosome 1"/>
</dbReference>
<protein>
    <submittedName>
        <fullName evidence="6">NfeD family protein</fullName>
    </submittedName>
</protein>
<evidence type="ECO:0000313" key="7">
    <source>
        <dbReference type="Proteomes" id="UP000829829"/>
    </source>
</evidence>
<keyword evidence="2" id="KW-0812">Transmembrane</keyword>
<dbReference type="InterPro" id="IPR052165">
    <property type="entry name" value="Membrane_assoc_protease"/>
</dbReference>
<accession>A0A9Q8RD68</accession>
<keyword evidence="4" id="KW-0472">Membrane</keyword>
<evidence type="ECO:0000256" key="1">
    <source>
        <dbReference type="ARBA" id="ARBA00004141"/>
    </source>
</evidence>
<evidence type="ECO:0000259" key="5">
    <source>
        <dbReference type="Pfam" id="PF01957"/>
    </source>
</evidence>
<proteinExistence type="predicted"/>
<dbReference type="GO" id="GO:0005886">
    <property type="term" value="C:plasma membrane"/>
    <property type="evidence" value="ECO:0007669"/>
    <property type="project" value="TreeGrafter"/>
</dbReference>
<dbReference type="Pfam" id="PF01957">
    <property type="entry name" value="NfeD"/>
    <property type="match status" value="1"/>
</dbReference>
<gene>
    <name evidence="6" type="ORF">MAL03_08445</name>
</gene>
<feature type="domain" description="NfeD-like C-terminal" evidence="5">
    <location>
        <begin position="95"/>
        <end position="150"/>
    </location>
</feature>
<dbReference type="PANTHER" id="PTHR33507:SF3">
    <property type="entry name" value="INNER MEMBRANE PROTEIN YBBJ"/>
    <property type="match status" value="1"/>
</dbReference>